<dbReference type="AlphaFoldDB" id="A0A518I7F4"/>
<sequence length="129" mass="14967">MSSDNFQPDPKRPGRNQYVGSWTETNCGVIDLPLTKESLIQVLRGALEGEKSPYTHQEIAWWADNFHMAQFDFENPIDPAVADVAFDLHMQWQMNLDNSYSLEELQSLDFSKVQLPAEWFSKWLEQLES</sequence>
<keyword evidence="2" id="KW-1185">Reference proteome</keyword>
<dbReference type="EMBL" id="CP037452">
    <property type="protein sequence ID" value="QDV49022.1"/>
    <property type="molecule type" value="Genomic_DNA"/>
</dbReference>
<dbReference type="Proteomes" id="UP000318313">
    <property type="component" value="Chromosome"/>
</dbReference>
<evidence type="ECO:0000313" key="2">
    <source>
        <dbReference type="Proteomes" id="UP000318313"/>
    </source>
</evidence>
<organism evidence="1 2">
    <name type="scientific">Gimesia fumaroli</name>
    <dbReference type="NCBI Taxonomy" id="2527976"/>
    <lineage>
        <taxon>Bacteria</taxon>
        <taxon>Pseudomonadati</taxon>
        <taxon>Planctomycetota</taxon>
        <taxon>Planctomycetia</taxon>
        <taxon>Planctomycetales</taxon>
        <taxon>Planctomycetaceae</taxon>
        <taxon>Gimesia</taxon>
    </lineage>
</organism>
<dbReference type="KEGG" id="gfm:Enr17x_10370"/>
<dbReference type="RefSeq" id="WP_145306443.1">
    <property type="nucleotide sequence ID" value="NZ_CP037452.1"/>
</dbReference>
<protein>
    <submittedName>
        <fullName evidence="1">Uncharacterized protein</fullName>
    </submittedName>
</protein>
<evidence type="ECO:0000313" key="1">
    <source>
        <dbReference type="EMBL" id="QDV49022.1"/>
    </source>
</evidence>
<gene>
    <name evidence="1" type="ORF">Enr17x_10370</name>
</gene>
<dbReference type="OrthoDB" id="6401746at2"/>
<proteinExistence type="predicted"/>
<name>A0A518I7F4_9PLAN</name>
<reference evidence="1 2" key="1">
    <citation type="submission" date="2019-03" db="EMBL/GenBank/DDBJ databases">
        <title>Deep-cultivation of Planctomycetes and their phenomic and genomic characterization uncovers novel biology.</title>
        <authorList>
            <person name="Wiegand S."/>
            <person name="Jogler M."/>
            <person name="Boedeker C."/>
            <person name="Pinto D."/>
            <person name="Vollmers J."/>
            <person name="Rivas-Marin E."/>
            <person name="Kohn T."/>
            <person name="Peeters S.H."/>
            <person name="Heuer A."/>
            <person name="Rast P."/>
            <person name="Oberbeckmann S."/>
            <person name="Bunk B."/>
            <person name="Jeske O."/>
            <person name="Meyerdierks A."/>
            <person name="Storesund J.E."/>
            <person name="Kallscheuer N."/>
            <person name="Luecker S."/>
            <person name="Lage O.M."/>
            <person name="Pohl T."/>
            <person name="Merkel B.J."/>
            <person name="Hornburger P."/>
            <person name="Mueller R.-W."/>
            <person name="Bruemmer F."/>
            <person name="Labrenz M."/>
            <person name="Spormann A.M."/>
            <person name="Op den Camp H."/>
            <person name="Overmann J."/>
            <person name="Amann R."/>
            <person name="Jetten M.S.M."/>
            <person name="Mascher T."/>
            <person name="Medema M.H."/>
            <person name="Devos D.P."/>
            <person name="Kaster A.-K."/>
            <person name="Ovreas L."/>
            <person name="Rohde M."/>
            <person name="Galperin M.Y."/>
            <person name="Jogler C."/>
        </authorList>
    </citation>
    <scope>NUCLEOTIDE SEQUENCE [LARGE SCALE GENOMIC DNA]</scope>
    <source>
        <strain evidence="1 2">Enr17</strain>
    </source>
</reference>
<accession>A0A518I7F4</accession>